<dbReference type="GO" id="GO:0005886">
    <property type="term" value="C:plasma membrane"/>
    <property type="evidence" value="ECO:0007669"/>
    <property type="project" value="UniProtKB-SubCell"/>
</dbReference>
<gene>
    <name evidence="8" type="ORF">LCGC14_0197220</name>
</gene>
<sequence length="310" mass="34776">MNKGYLLVFSTAIISGFAIFLSKFGVSVINPYIFTWSKNLIVAILLMGLLFALKDWRVLRNLTKKQWLLLISIGLIGGSIPFLLFFKGLSMTSAVSGSFIHKTMFIYVAFLAILFLKEKIDKRFLLGGFFLILGNLLLLNKLSFSFSLDSGYFLIFLATFFWAIENTISKYVLKELPGRTVAWARMFFGAFFISLFLLGTGQVSLITTLTFTQVSWVLITATILFGYVMTWYSGLKYIPVHQATVILLFGAPITTLLSFAFGKGIIVQDVLAGFLIILGIAFILGIKKILEMINDAKSLLVYARIYPPKF</sequence>
<comment type="subcellular location">
    <subcellularLocation>
        <location evidence="1">Cell membrane</location>
        <topology evidence="1">Multi-pass membrane protein</topology>
    </subcellularLocation>
</comment>
<feature type="transmembrane region" description="Helical" evidence="6">
    <location>
        <begin position="65"/>
        <end position="86"/>
    </location>
</feature>
<evidence type="ECO:0000256" key="4">
    <source>
        <dbReference type="ARBA" id="ARBA00022989"/>
    </source>
</evidence>
<keyword evidence="3 6" id="KW-0812">Transmembrane</keyword>
<dbReference type="Pfam" id="PF00892">
    <property type="entry name" value="EamA"/>
    <property type="match status" value="2"/>
</dbReference>
<evidence type="ECO:0000256" key="6">
    <source>
        <dbReference type="SAM" id="Phobius"/>
    </source>
</evidence>
<evidence type="ECO:0000256" key="5">
    <source>
        <dbReference type="ARBA" id="ARBA00023136"/>
    </source>
</evidence>
<dbReference type="AlphaFoldDB" id="A0A0F9XMX4"/>
<organism evidence="8">
    <name type="scientific">marine sediment metagenome</name>
    <dbReference type="NCBI Taxonomy" id="412755"/>
    <lineage>
        <taxon>unclassified sequences</taxon>
        <taxon>metagenomes</taxon>
        <taxon>ecological metagenomes</taxon>
    </lineage>
</organism>
<feature type="transmembrane region" description="Helical" evidence="6">
    <location>
        <begin position="265"/>
        <end position="286"/>
    </location>
</feature>
<feature type="transmembrane region" description="Helical" evidence="6">
    <location>
        <begin position="151"/>
        <end position="168"/>
    </location>
</feature>
<protein>
    <recommendedName>
        <fullName evidence="7">EamA domain-containing protein</fullName>
    </recommendedName>
</protein>
<feature type="transmembrane region" description="Helical" evidence="6">
    <location>
        <begin position="123"/>
        <end position="139"/>
    </location>
</feature>
<keyword evidence="4 6" id="KW-1133">Transmembrane helix</keyword>
<feature type="domain" description="EamA" evidence="7">
    <location>
        <begin position="3"/>
        <end position="139"/>
    </location>
</feature>
<evidence type="ECO:0000256" key="3">
    <source>
        <dbReference type="ARBA" id="ARBA00022692"/>
    </source>
</evidence>
<dbReference type="InterPro" id="IPR050638">
    <property type="entry name" value="AA-Vitamin_Transporters"/>
</dbReference>
<feature type="transmembrane region" description="Helical" evidence="6">
    <location>
        <begin position="205"/>
        <end position="228"/>
    </location>
</feature>
<evidence type="ECO:0000256" key="1">
    <source>
        <dbReference type="ARBA" id="ARBA00004651"/>
    </source>
</evidence>
<feature type="domain" description="EamA" evidence="7">
    <location>
        <begin position="150"/>
        <end position="284"/>
    </location>
</feature>
<evidence type="ECO:0000256" key="2">
    <source>
        <dbReference type="ARBA" id="ARBA00022475"/>
    </source>
</evidence>
<dbReference type="PANTHER" id="PTHR32322">
    <property type="entry name" value="INNER MEMBRANE TRANSPORTER"/>
    <property type="match status" value="1"/>
</dbReference>
<keyword evidence="2" id="KW-1003">Cell membrane</keyword>
<evidence type="ECO:0000313" key="8">
    <source>
        <dbReference type="EMBL" id="KKN93533.1"/>
    </source>
</evidence>
<name>A0A0F9XMX4_9ZZZZ</name>
<dbReference type="PANTHER" id="PTHR32322:SF18">
    <property type="entry name" value="S-ADENOSYLMETHIONINE_S-ADENOSYLHOMOCYSTEINE TRANSPORTER"/>
    <property type="match status" value="1"/>
</dbReference>
<reference evidence="8" key="1">
    <citation type="journal article" date="2015" name="Nature">
        <title>Complex archaea that bridge the gap between prokaryotes and eukaryotes.</title>
        <authorList>
            <person name="Spang A."/>
            <person name="Saw J.H."/>
            <person name="Jorgensen S.L."/>
            <person name="Zaremba-Niedzwiedzka K."/>
            <person name="Martijn J."/>
            <person name="Lind A.E."/>
            <person name="van Eijk R."/>
            <person name="Schleper C."/>
            <person name="Guy L."/>
            <person name="Ettema T.J."/>
        </authorList>
    </citation>
    <scope>NUCLEOTIDE SEQUENCE</scope>
</reference>
<accession>A0A0F9XMX4</accession>
<dbReference type="InterPro" id="IPR037185">
    <property type="entry name" value="EmrE-like"/>
</dbReference>
<keyword evidence="5 6" id="KW-0472">Membrane</keyword>
<dbReference type="InterPro" id="IPR000620">
    <property type="entry name" value="EamA_dom"/>
</dbReference>
<feature type="transmembrane region" description="Helical" evidence="6">
    <location>
        <begin position="5"/>
        <end position="26"/>
    </location>
</feature>
<feature type="transmembrane region" description="Helical" evidence="6">
    <location>
        <begin position="98"/>
        <end position="116"/>
    </location>
</feature>
<dbReference type="EMBL" id="LAZR01000085">
    <property type="protein sequence ID" value="KKN93533.1"/>
    <property type="molecule type" value="Genomic_DNA"/>
</dbReference>
<feature type="transmembrane region" description="Helical" evidence="6">
    <location>
        <begin position="32"/>
        <end position="53"/>
    </location>
</feature>
<comment type="caution">
    <text evidence="8">The sequence shown here is derived from an EMBL/GenBank/DDBJ whole genome shotgun (WGS) entry which is preliminary data.</text>
</comment>
<proteinExistence type="predicted"/>
<evidence type="ECO:0000259" key="7">
    <source>
        <dbReference type="Pfam" id="PF00892"/>
    </source>
</evidence>
<feature type="transmembrane region" description="Helical" evidence="6">
    <location>
        <begin position="180"/>
        <end position="199"/>
    </location>
</feature>
<feature type="transmembrane region" description="Helical" evidence="6">
    <location>
        <begin position="240"/>
        <end position="259"/>
    </location>
</feature>
<dbReference type="SUPFAM" id="SSF103481">
    <property type="entry name" value="Multidrug resistance efflux transporter EmrE"/>
    <property type="match status" value="1"/>
</dbReference>